<sequence>MLAWSLAAPSACRSLLGAIFVAIGSLALS</sequence>
<dbReference type="EMBL" id="GBRH01254110">
    <property type="protein sequence ID" value="JAD43785.1"/>
    <property type="molecule type" value="Transcribed_RNA"/>
</dbReference>
<reference evidence="1" key="2">
    <citation type="journal article" date="2015" name="Data Brief">
        <title>Shoot transcriptome of the giant reed, Arundo donax.</title>
        <authorList>
            <person name="Barrero R.A."/>
            <person name="Guerrero F.D."/>
            <person name="Moolhuijzen P."/>
            <person name="Goolsby J.A."/>
            <person name="Tidwell J."/>
            <person name="Bellgard S.E."/>
            <person name="Bellgard M.I."/>
        </authorList>
    </citation>
    <scope>NUCLEOTIDE SEQUENCE</scope>
    <source>
        <tissue evidence="1">Shoot tissue taken approximately 20 cm above the soil surface</tissue>
    </source>
</reference>
<name>A0A0A9A452_ARUDO</name>
<proteinExistence type="predicted"/>
<dbReference type="AlphaFoldDB" id="A0A0A9A452"/>
<protein>
    <submittedName>
        <fullName evidence="1">Uncharacterized protein</fullName>
    </submittedName>
</protein>
<organism evidence="1">
    <name type="scientific">Arundo donax</name>
    <name type="common">Giant reed</name>
    <name type="synonym">Donax arundinaceus</name>
    <dbReference type="NCBI Taxonomy" id="35708"/>
    <lineage>
        <taxon>Eukaryota</taxon>
        <taxon>Viridiplantae</taxon>
        <taxon>Streptophyta</taxon>
        <taxon>Embryophyta</taxon>
        <taxon>Tracheophyta</taxon>
        <taxon>Spermatophyta</taxon>
        <taxon>Magnoliopsida</taxon>
        <taxon>Liliopsida</taxon>
        <taxon>Poales</taxon>
        <taxon>Poaceae</taxon>
        <taxon>PACMAD clade</taxon>
        <taxon>Arundinoideae</taxon>
        <taxon>Arundineae</taxon>
        <taxon>Arundo</taxon>
    </lineage>
</organism>
<evidence type="ECO:0000313" key="1">
    <source>
        <dbReference type="EMBL" id="JAD43785.1"/>
    </source>
</evidence>
<reference evidence="1" key="1">
    <citation type="submission" date="2014-09" db="EMBL/GenBank/DDBJ databases">
        <authorList>
            <person name="Magalhaes I.L.F."/>
            <person name="Oliveira U."/>
            <person name="Santos F.R."/>
            <person name="Vidigal T.H.D.A."/>
            <person name="Brescovit A.D."/>
            <person name="Santos A.J."/>
        </authorList>
    </citation>
    <scope>NUCLEOTIDE SEQUENCE</scope>
    <source>
        <tissue evidence="1">Shoot tissue taken approximately 20 cm above the soil surface</tissue>
    </source>
</reference>
<accession>A0A0A9A452</accession>